<keyword evidence="2" id="KW-0808">Transferase</keyword>
<keyword evidence="1" id="KW-0328">Glycosyltransferase</keyword>
<reference evidence="3" key="1">
    <citation type="submission" date="2021-01" db="EMBL/GenBank/DDBJ databases">
        <title>Whole genome shotgun sequence of Planosporangium mesophilum NBRC 109066.</title>
        <authorList>
            <person name="Komaki H."/>
            <person name="Tamura T."/>
        </authorList>
    </citation>
    <scope>NUCLEOTIDE SEQUENCE</scope>
    <source>
        <strain evidence="3">NBRC 109066</strain>
    </source>
</reference>
<dbReference type="InterPro" id="IPR051199">
    <property type="entry name" value="LPS_LOS_Heptosyltrfase"/>
</dbReference>
<accession>A0A8J3TDW0</accession>
<gene>
    <name evidence="3" type="ORF">Pme01_32630</name>
</gene>
<dbReference type="Gene3D" id="3.40.50.2000">
    <property type="entry name" value="Glycogen Phosphorylase B"/>
    <property type="match status" value="2"/>
</dbReference>
<dbReference type="SUPFAM" id="SSF53756">
    <property type="entry name" value="UDP-Glycosyltransferase/glycogen phosphorylase"/>
    <property type="match status" value="1"/>
</dbReference>
<dbReference type="GO" id="GO:0005829">
    <property type="term" value="C:cytosol"/>
    <property type="evidence" value="ECO:0007669"/>
    <property type="project" value="TreeGrafter"/>
</dbReference>
<comment type="caution">
    <text evidence="3">The sequence shown here is derived from an EMBL/GenBank/DDBJ whole genome shotgun (WGS) entry which is preliminary data.</text>
</comment>
<dbReference type="PANTHER" id="PTHR30160:SF1">
    <property type="entry name" value="LIPOPOLYSACCHARIDE 1,2-N-ACETYLGLUCOSAMINETRANSFERASE-RELATED"/>
    <property type="match status" value="1"/>
</dbReference>
<dbReference type="Pfam" id="PF01075">
    <property type="entry name" value="Glyco_transf_9"/>
    <property type="match status" value="1"/>
</dbReference>
<dbReference type="InterPro" id="IPR002201">
    <property type="entry name" value="Glyco_trans_9"/>
</dbReference>
<evidence type="ECO:0008006" key="5">
    <source>
        <dbReference type="Google" id="ProtNLM"/>
    </source>
</evidence>
<evidence type="ECO:0000256" key="1">
    <source>
        <dbReference type="ARBA" id="ARBA00022676"/>
    </source>
</evidence>
<dbReference type="RefSeq" id="WP_168114306.1">
    <property type="nucleotide sequence ID" value="NZ_BOON01000031.1"/>
</dbReference>
<keyword evidence="4" id="KW-1185">Reference proteome</keyword>
<evidence type="ECO:0000256" key="2">
    <source>
        <dbReference type="ARBA" id="ARBA00022679"/>
    </source>
</evidence>
<dbReference type="Proteomes" id="UP000599074">
    <property type="component" value="Unassembled WGS sequence"/>
</dbReference>
<sequence length="352" mass="37380">MADRYRDILVVELLGGIGDLLMVLPAVHALARRNPGAALRLLTDDPGADLVRGDPAVTEVLTPRRGRTGCERAAVVAALAVRRPDLAITTARYDGIPDLLAASGARCVTDLWRRPPPDERIGDRYLRILYAEGLVSAEDLSVAPWVRLRPDELAHGERTIADLVPPTAARPPVVFVTDSGMAVKLWPRPRWRRLAVALVRRGHPVLSVTPVDAAPVDAAVVALPGMTLRQLAACFRAVARRGGIVVGGDTGPVRLAAAAGARTVGLFGPTLAVRYGVGGGADLQGLPACRHRLPTRVTEQVCWWDARCPLSAAGPACMADIPVYRVVSAVTRLAESGSTAPGRPGRMRWPAG</sequence>
<dbReference type="EMBL" id="BOON01000031">
    <property type="protein sequence ID" value="GII23666.1"/>
    <property type="molecule type" value="Genomic_DNA"/>
</dbReference>
<protein>
    <recommendedName>
        <fullName evidence="5">Glycosyltransferase family 9 protein</fullName>
    </recommendedName>
</protein>
<evidence type="ECO:0000313" key="4">
    <source>
        <dbReference type="Proteomes" id="UP000599074"/>
    </source>
</evidence>
<dbReference type="PANTHER" id="PTHR30160">
    <property type="entry name" value="TETRAACYLDISACCHARIDE 4'-KINASE-RELATED"/>
    <property type="match status" value="1"/>
</dbReference>
<proteinExistence type="predicted"/>
<dbReference type="GO" id="GO:0008713">
    <property type="term" value="F:ADP-heptose-lipopolysaccharide heptosyltransferase activity"/>
    <property type="evidence" value="ECO:0007669"/>
    <property type="project" value="TreeGrafter"/>
</dbReference>
<dbReference type="AlphaFoldDB" id="A0A8J3TDW0"/>
<organism evidence="3 4">
    <name type="scientific">Planosporangium mesophilum</name>
    <dbReference type="NCBI Taxonomy" id="689768"/>
    <lineage>
        <taxon>Bacteria</taxon>
        <taxon>Bacillati</taxon>
        <taxon>Actinomycetota</taxon>
        <taxon>Actinomycetes</taxon>
        <taxon>Micromonosporales</taxon>
        <taxon>Micromonosporaceae</taxon>
        <taxon>Planosporangium</taxon>
    </lineage>
</organism>
<dbReference type="CDD" id="cd03789">
    <property type="entry name" value="GT9_LPS_heptosyltransferase"/>
    <property type="match status" value="1"/>
</dbReference>
<evidence type="ECO:0000313" key="3">
    <source>
        <dbReference type="EMBL" id="GII23666.1"/>
    </source>
</evidence>
<dbReference type="GO" id="GO:0009244">
    <property type="term" value="P:lipopolysaccharide core region biosynthetic process"/>
    <property type="evidence" value="ECO:0007669"/>
    <property type="project" value="TreeGrafter"/>
</dbReference>
<name>A0A8J3TDW0_9ACTN</name>